<dbReference type="Proteomes" id="UP000314294">
    <property type="component" value="Unassembled WGS sequence"/>
</dbReference>
<accession>A0A4Z2F3Y5</accession>
<protein>
    <submittedName>
        <fullName evidence="1">Uncharacterized protein</fullName>
    </submittedName>
</protein>
<dbReference type="AlphaFoldDB" id="A0A4Z2F3Y5"/>
<proteinExistence type="predicted"/>
<dbReference type="EMBL" id="SRLO01001702">
    <property type="protein sequence ID" value="TNN35825.1"/>
    <property type="molecule type" value="Genomic_DNA"/>
</dbReference>
<sequence length="91" mass="10380">MKSIREETLYKGEVGVSYRQTAAGRLRHCCCAYFCHVRSNTCHKEIIEIDQHFIAIPNRDRKIAQPYLEVSVPSGHDIINARAVVRGQRAP</sequence>
<gene>
    <name evidence="1" type="ORF">EYF80_054008</name>
</gene>
<evidence type="ECO:0000313" key="1">
    <source>
        <dbReference type="EMBL" id="TNN35825.1"/>
    </source>
</evidence>
<name>A0A4Z2F3Y5_9TELE</name>
<reference evidence="1 2" key="1">
    <citation type="submission" date="2019-03" db="EMBL/GenBank/DDBJ databases">
        <title>First draft genome of Liparis tanakae, snailfish: a comprehensive survey of snailfish specific genes.</title>
        <authorList>
            <person name="Kim W."/>
            <person name="Song I."/>
            <person name="Jeong J.-H."/>
            <person name="Kim D."/>
            <person name="Kim S."/>
            <person name="Ryu S."/>
            <person name="Song J.Y."/>
            <person name="Lee S.K."/>
        </authorList>
    </citation>
    <scope>NUCLEOTIDE SEQUENCE [LARGE SCALE GENOMIC DNA]</scope>
    <source>
        <tissue evidence="1">Muscle</tissue>
    </source>
</reference>
<comment type="caution">
    <text evidence="1">The sequence shown here is derived from an EMBL/GenBank/DDBJ whole genome shotgun (WGS) entry which is preliminary data.</text>
</comment>
<organism evidence="1 2">
    <name type="scientific">Liparis tanakae</name>
    <name type="common">Tanaka's snailfish</name>
    <dbReference type="NCBI Taxonomy" id="230148"/>
    <lineage>
        <taxon>Eukaryota</taxon>
        <taxon>Metazoa</taxon>
        <taxon>Chordata</taxon>
        <taxon>Craniata</taxon>
        <taxon>Vertebrata</taxon>
        <taxon>Euteleostomi</taxon>
        <taxon>Actinopterygii</taxon>
        <taxon>Neopterygii</taxon>
        <taxon>Teleostei</taxon>
        <taxon>Neoteleostei</taxon>
        <taxon>Acanthomorphata</taxon>
        <taxon>Eupercaria</taxon>
        <taxon>Perciformes</taxon>
        <taxon>Cottioidei</taxon>
        <taxon>Cottales</taxon>
        <taxon>Liparidae</taxon>
        <taxon>Liparis</taxon>
    </lineage>
</organism>
<keyword evidence="2" id="KW-1185">Reference proteome</keyword>
<evidence type="ECO:0000313" key="2">
    <source>
        <dbReference type="Proteomes" id="UP000314294"/>
    </source>
</evidence>